<proteinExistence type="predicted"/>
<name>A0A1G9Z5F8_9FIRM</name>
<evidence type="ECO:0000313" key="2">
    <source>
        <dbReference type="EMBL" id="SDN16225.1"/>
    </source>
</evidence>
<protein>
    <submittedName>
        <fullName evidence="2">Uncharacterized protein</fullName>
    </submittedName>
</protein>
<evidence type="ECO:0000313" key="3">
    <source>
        <dbReference type="Proteomes" id="UP000199182"/>
    </source>
</evidence>
<dbReference type="AlphaFoldDB" id="A0A1G9Z5F8"/>
<reference evidence="2 3" key="1">
    <citation type="submission" date="2016-10" db="EMBL/GenBank/DDBJ databases">
        <authorList>
            <person name="de Groot N.N."/>
        </authorList>
    </citation>
    <scope>NUCLEOTIDE SEQUENCE [LARGE SCALE GENOMIC DNA]</scope>
    <source>
        <strain evidence="2 3">CGMCC 1.5012</strain>
    </source>
</reference>
<gene>
    <name evidence="2" type="ORF">SAMN05192585_11290</name>
</gene>
<keyword evidence="3" id="KW-1185">Reference proteome</keyword>
<organism evidence="2 3">
    <name type="scientific">Acetanaerobacterium elongatum</name>
    <dbReference type="NCBI Taxonomy" id="258515"/>
    <lineage>
        <taxon>Bacteria</taxon>
        <taxon>Bacillati</taxon>
        <taxon>Bacillota</taxon>
        <taxon>Clostridia</taxon>
        <taxon>Eubacteriales</taxon>
        <taxon>Oscillospiraceae</taxon>
        <taxon>Acetanaerobacterium</taxon>
    </lineage>
</organism>
<evidence type="ECO:0000256" key="1">
    <source>
        <dbReference type="SAM" id="MobiDB-lite"/>
    </source>
</evidence>
<sequence length="145" mass="16037">MIVVDGALNTPFVCRGDLWFPAEIYLQSGVKPRANTVRPYRVPVEVCRGGHWPSVVYYAVAFRAADAQCAPLLSRRESGYRETVSPFLCRGDYQSPVDYLRPEIEPRALSMRPYVPTADLMKNRGASGTPPPTIEIIGNGSPRAP</sequence>
<dbReference type="Proteomes" id="UP000199182">
    <property type="component" value="Unassembled WGS sequence"/>
</dbReference>
<accession>A0A1G9Z5F8</accession>
<feature type="region of interest" description="Disordered" evidence="1">
    <location>
        <begin position="122"/>
        <end position="145"/>
    </location>
</feature>
<dbReference type="EMBL" id="FNID01000012">
    <property type="protein sequence ID" value="SDN16225.1"/>
    <property type="molecule type" value="Genomic_DNA"/>
</dbReference>